<evidence type="ECO:0000313" key="5">
    <source>
        <dbReference type="Proteomes" id="UP000034681"/>
    </source>
</evidence>
<dbReference type="SUPFAM" id="SSF103481">
    <property type="entry name" value="Multidrug resistance efflux transporter EmrE"/>
    <property type="match status" value="2"/>
</dbReference>
<feature type="region of interest" description="Disordered" evidence="2">
    <location>
        <begin position="191"/>
        <end position="301"/>
    </location>
</feature>
<dbReference type="Proteomes" id="UP000034681">
    <property type="component" value="Unassembled WGS sequence"/>
</dbReference>
<feature type="transmembrane region" description="Helical" evidence="3">
    <location>
        <begin position="482"/>
        <end position="503"/>
    </location>
</feature>
<organism evidence="4 5">
    <name type="scientific">Prochlorothrix hollandica PCC 9006 = CALU 1027</name>
    <dbReference type="NCBI Taxonomy" id="317619"/>
    <lineage>
        <taxon>Bacteria</taxon>
        <taxon>Bacillati</taxon>
        <taxon>Cyanobacteriota</taxon>
        <taxon>Cyanophyceae</taxon>
        <taxon>Prochlorotrichales</taxon>
        <taxon>Prochlorotrichaceae</taxon>
        <taxon>Prochlorothrix</taxon>
    </lineage>
</organism>
<feature type="transmembrane region" description="Helical" evidence="3">
    <location>
        <begin position="432"/>
        <end position="450"/>
    </location>
</feature>
<dbReference type="STRING" id="317619.GCA_000332315_00294"/>
<dbReference type="InterPro" id="IPR037185">
    <property type="entry name" value="EmrE-like"/>
</dbReference>
<feature type="transmembrane region" description="Helical" evidence="3">
    <location>
        <begin position="401"/>
        <end position="420"/>
    </location>
</feature>
<keyword evidence="1" id="KW-0175">Coiled coil</keyword>
<dbReference type="RefSeq" id="WP_017710980.1">
    <property type="nucleotide sequence ID" value="NZ_KB235933.1"/>
</dbReference>
<feature type="compositionally biased region" description="Basic and acidic residues" evidence="2">
    <location>
        <begin position="206"/>
        <end position="220"/>
    </location>
</feature>
<dbReference type="eggNOG" id="COG0697">
    <property type="taxonomic scope" value="Bacteria"/>
</dbReference>
<reference evidence="4" key="1">
    <citation type="submission" date="2012-04" db="EMBL/GenBank/DDBJ databases">
        <authorList>
            <person name="Borisov I.G."/>
            <person name="Ivanikova N.V."/>
            <person name="Pinevich A.V."/>
        </authorList>
    </citation>
    <scope>NUCLEOTIDE SEQUENCE</scope>
    <source>
        <strain evidence="4">CALU 1027</strain>
    </source>
</reference>
<accession>A0A0M2PXD5</accession>
<evidence type="ECO:0008006" key="6">
    <source>
        <dbReference type="Google" id="ProtNLM"/>
    </source>
</evidence>
<feature type="transmembrane region" description="Helical" evidence="3">
    <location>
        <begin position="457"/>
        <end position="476"/>
    </location>
</feature>
<keyword evidence="3" id="KW-0812">Transmembrane</keyword>
<dbReference type="OrthoDB" id="517612at2"/>
<evidence type="ECO:0000256" key="1">
    <source>
        <dbReference type="SAM" id="Coils"/>
    </source>
</evidence>
<dbReference type="EMBL" id="AJTX02000004">
    <property type="protein sequence ID" value="KKI99762.1"/>
    <property type="molecule type" value="Genomic_DNA"/>
</dbReference>
<evidence type="ECO:0000256" key="3">
    <source>
        <dbReference type="SAM" id="Phobius"/>
    </source>
</evidence>
<comment type="caution">
    <text evidence="4">The sequence shown here is derived from an EMBL/GenBank/DDBJ whole genome shotgun (WGS) entry which is preliminary data.</text>
</comment>
<sequence>MKAPEPGFHSPPTPPQPQADSQLQMVSGTLLQLQTELVTQFQADIRALQAEKAGLQADVQRLRQTQGTILNQQQVAQQQQWAKQFAQILAQHLQQQLLNLAQSAPPPLHPGDPWDATSLQQRAEAINQLLMSLDATLSGTLGALQQEISSCQHALKGQLAEMHGLERQGEAILETLVQRLSQTLAHYPAAPEGVAQPWGSGAGRDPQGDRPGDRPGDRHVNHPPLARPGDRSASRPPTRPSPPSLDPGGDGRSDRPGPPAPPEDYVLDLESLPKGRSRSPQAPAAGTSDVTPLQRSGEGTPRWTPLGIALALGSVVGLALQYVFVQRLFQTDPVGTGLGSAGEPLAASWGNTWLAVWLRMVMVLPLVVGLGQTFYPNLWQDLQVLRQGGGRTLNPSENRRLIANLVISGGLLFLSQWFLYRSVGLTSAGSGVTLFFLYPALLSLVSWGLLGERPSAFRLYCILALGVGGVATLGVAQDLAGVSLGNLVLALASGGLFALYLLLTNVSSRRLHYSVVTVVQFGVVFLLSTPAMFVVPQLSPPQVQNLVQSGLWLGGAAALSYGLNTFSVRAMGALSTALITALAPFLTVLLGSLLLGDSIPWSLGFGTLAVTLGSTFMNLEHFKR</sequence>
<protein>
    <recommendedName>
        <fullName evidence="6">EamA domain-containing protein</fullName>
    </recommendedName>
</protein>
<feature type="transmembrane region" description="Helical" evidence="3">
    <location>
        <begin position="515"/>
        <end position="534"/>
    </location>
</feature>
<keyword evidence="3" id="KW-1133">Transmembrane helix</keyword>
<feature type="transmembrane region" description="Helical" evidence="3">
    <location>
        <begin position="601"/>
        <end position="619"/>
    </location>
</feature>
<keyword evidence="5" id="KW-1185">Reference proteome</keyword>
<feature type="transmembrane region" description="Helical" evidence="3">
    <location>
        <begin position="546"/>
        <end position="566"/>
    </location>
</feature>
<gene>
    <name evidence="4" type="ORF">PROH_07780</name>
</gene>
<dbReference type="AlphaFoldDB" id="A0A0M2PXD5"/>
<evidence type="ECO:0000256" key="2">
    <source>
        <dbReference type="SAM" id="MobiDB-lite"/>
    </source>
</evidence>
<name>A0A0M2PXD5_PROHO</name>
<feature type="region of interest" description="Disordered" evidence="2">
    <location>
        <begin position="1"/>
        <end position="22"/>
    </location>
</feature>
<keyword evidence="3" id="KW-0472">Membrane</keyword>
<proteinExistence type="predicted"/>
<feature type="transmembrane region" description="Helical" evidence="3">
    <location>
        <begin position="573"/>
        <end position="595"/>
    </location>
</feature>
<feature type="coiled-coil region" evidence="1">
    <location>
        <begin position="31"/>
        <end position="65"/>
    </location>
</feature>
<evidence type="ECO:0000313" key="4">
    <source>
        <dbReference type="EMBL" id="KKI99762.1"/>
    </source>
</evidence>
<feature type="transmembrane region" description="Helical" evidence="3">
    <location>
        <begin position="303"/>
        <end position="324"/>
    </location>
</feature>